<keyword evidence="1" id="KW-0732">Signal</keyword>
<dbReference type="InterPro" id="IPR011050">
    <property type="entry name" value="Pectin_lyase_fold/virulence"/>
</dbReference>
<dbReference type="HOGENOM" id="CLU_007596_2_0_5"/>
<dbReference type="AlphaFoldDB" id="E6YH18"/>
<dbReference type="Gene3D" id="2.160.20.20">
    <property type="match status" value="2"/>
</dbReference>
<dbReference type="EMBL" id="FN645454">
    <property type="protein sequence ID" value="CBI76156.1"/>
    <property type="molecule type" value="Genomic_DNA"/>
</dbReference>
<dbReference type="Proteomes" id="UP000009101">
    <property type="component" value="Chromosome"/>
</dbReference>
<evidence type="ECO:0000256" key="1">
    <source>
        <dbReference type="SAM" id="SignalP"/>
    </source>
</evidence>
<dbReference type="Pfam" id="PF03797">
    <property type="entry name" value="Autotransporter"/>
    <property type="match status" value="1"/>
</dbReference>
<dbReference type="InterPro" id="IPR005546">
    <property type="entry name" value="Autotransporte_beta"/>
</dbReference>
<dbReference type="PANTHER" id="PTHR35037">
    <property type="entry name" value="C-TERMINAL REGION OF AIDA-LIKE PROTEIN"/>
    <property type="match status" value="1"/>
</dbReference>
<evidence type="ECO:0000313" key="3">
    <source>
        <dbReference type="EMBL" id="CBI76156.1"/>
    </source>
</evidence>
<dbReference type="RefSeq" id="WP_013544820.1">
    <property type="nucleotide sequence ID" value="NC_014932.1"/>
</dbReference>
<sequence length="1182" mass="125954">MCKNYLLSCTAAAAIILFGAHFNVAVAEHKAEFEGNKVDAGESKTYQAESAEKSALYVGEKEESKAVKNGAKKGGQITGKNLTLIGADTKKGKGATVEGSNSKILLKGKTTIKDLQIGLNAAKGGEITMESGTIDAEETAIKAEGKNTIITLGNVDITSQKTGLDIKNGTQITMESGKIDAEETAIEAEGKNTIITLGNVDITSQKAGLDIKNGTQITMESGKIDAKETAIKAEGKNTIITLGNVDITSQKTGLDIKNGTQITMKSGKIDTKETAIEAEGKNTIALGNVDITSQKAGLDIKNGTQITMESGKIDAKETAIEAEGKNTIALGNVDITSQKAGLDIKNGTQITMKSGKIDAKEIAIKADGKNTTITVNNVDITSQKAGLDLRDGAQILANGGSVTLKNNNDDDVPNRVAIIAQGAGSRVTLNNVVISSDKNGIEIGPQAILNMTGGSIEAEKDGISFEESKNNKNKLKDTKITVAKGSGVLAKSSKVSLENISIKSKEGFGLCASGDETNVTIAGGIINADNAAFFVKDNAKINISNVSATASKNGLELENINKEGKQRNVVNFTNTKLTVEKGVGISGNKSGKDIVNLKNSEIHADLLLKFTAEEKKKSAITLNTDHSILEGGVRTGENAETIFNLNNGTIWTLKISKEEKNNEDKLLNLADRARSSVSKLDLNNSTIAFDKATDGQYQTLYVGAAIPKVSPNEVSVLYEEDPKEENNSSKVYKAQGNAKIYFNTEWSSGLKTKDQKTDRLVVNGDALGTTTVYVNTIKGNNKTEENASVPKNESGISLIQVSGEANKDSFKLANGYTTINNAPYKYTLNAYDPETSSHEADQSMFGSDKPYWDFRLQNAYLDSQSEVKALVPQMASYLVMPNALFSAGFSDISEQNKALTDMRAISLENTFFLSSYGSTATVSSNHSALEYGYGANIRYGGVQAGVALGVLENQNTTTRFGLLGTYGQLSFTPKDMEGATKSTLDKWSISAFGSMQNRNGLYLNALFSYGLVKGHIKIANIGNIAKLNDVNTLSTSAIIGQQFTTSIEGLTFEPQAQLAYQRLMFDNISDGNDLEINMNNPHQWLVRIGGRLTKTIAAVENGHAISLYGKLDMINTFGDGDTIQVSDSFRLDPMGASVAGGIGINAQLNQKIGLHGDVSHQHKLQKAGISATSFSGGIRYRF</sequence>
<feature type="chain" id="PRO_5003214061" evidence="1">
    <location>
        <begin position="28"/>
        <end position="1182"/>
    </location>
</feature>
<evidence type="ECO:0000259" key="2">
    <source>
        <dbReference type="PROSITE" id="PS51208"/>
    </source>
</evidence>
<keyword evidence="4" id="KW-1185">Reference proteome</keyword>
<dbReference type="InterPro" id="IPR036709">
    <property type="entry name" value="Autotransporte_beta_dom_sf"/>
</dbReference>
<dbReference type="STRING" id="696125.BARCL_0475"/>
<reference evidence="3 4" key="2">
    <citation type="journal article" date="2011" name="PLoS Genet.">
        <title>Parallel evolution of a type IV secretion system in radiating lineages of the host-restricted bacterial pathogen Bartonella.</title>
        <authorList>
            <person name="Engel P."/>
            <person name="Salzburger W."/>
            <person name="Liesch M."/>
            <person name="Chang C.C."/>
            <person name="Maruyama S."/>
            <person name="Lanz C."/>
            <person name="Calteau A."/>
            <person name="Lajus A."/>
            <person name="Medigue C."/>
            <person name="Schuster S.C."/>
            <person name="Dehio C."/>
        </authorList>
    </citation>
    <scope>NUCLEOTIDE SEQUENCE [LARGE SCALE GENOMIC DNA]</scope>
    <source>
        <strain evidence="4">CIP 104772 / 73</strain>
    </source>
</reference>
<reference evidence="4" key="1">
    <citation type="submission" date="2009-11" db="EMBL/GenBank/DDBJ databases">
        <title>Genome sequencing of Bartonella species and comparative genomics.</title>
        <authorList>
            <person name="Engel P."/>
            <person name="Salzburger W."/>
            <person name="Marius L."/>
            <person name="Chao-Chin C."/>
            <person name="Soichi M."/>
            <person name="Christa L."/>
            <person name="Alexandra C."/>
            <person name="Aurelie L."/>
            <person name="Claudine M."/>
            <person name="Stephan S.C."/>
            <person name="Christoph D."/>
        </authorList>
    </citation>
    <scope>NUCLEOTIDE SEQUENCE [LARGE SCALE GENOMIC DNA]</scope>
    <source>
        <strain evidence="4">CIP 104772 / 73</strain>
    </source>
</reference>
<name>E6YH18_BARC7</name>
<dbReference type="KEGG" id="bcd:BARCL_0475"/>
<proteinExistence type="predicted"/>
<dbReference type="InterPro" id="IPR051551">
    <property type="entry name" value="Autotransporter_adhesion"/>
</dbReference>
<feature type="signal peptide" evidence="1">
    <location>
        <begin position="1"/>
        <end position="27"/>
    </location>
</feature>
<dbReference type="SUPFAM" id="SSF51126">
    <property type="entry name" value="Pectin lyase-like"/>
    <property type="match status" value="1"/>
</dbReference>
<evidence type="ECO:0000313" key="4">
    <source>
        <dbReference type="Proteomes" id="UP000009101"/>
    </source>
</evidence>
<dbReference type="OrthoDB" id="7922675at2"/>
<dbReference type="InterPro" id="IPR006315">
    <property type="entry name" value="OM_autotransptr_brl_dom"/>
</dbReference>
<dbReference type="PROSITE" id="PS51208">
    <property type="entry name" value="AUTOTRANSPORTER"/>
    <property type="match status" value="1"/>
</dbReference>
<dbReference type="GO" id="GO:0019867">
    <property type="term" value="C:outer membrane"/>
    <property type="evidence" value="ECO:0007669"/>
    <property type="project" value="InterPro"/>
</dbReference>
<dbReference type="eggNOG" id="COG3468">
    <property type="taxonomic scope" value="Bacteria"/>
</dbReference>
<protein>
    <submittedName>
        <fullName evidence="3">Putative autotransporter</fullName>
    </submittedName>
</protein>
<dbReference type="SMART" id="SM00869">
    <property type="entry name" value="Autotransporter"/>
    <property type="match status" value="1"/>
</dbReference>
<dbReference type="NCBIfam" id="TIGR01414">
    <property type="entry name" value="autotrans_barl"/>
    <property type="match status" value="1"/>
</dbReference>
<dbReference type="SUPFAM" id="SSF103515">
    <property type="entry name" value="Autotransporter"/>
    <property type="match status" value="1"/>
</dbReference>
<accession>E6YH18</accession>
<gene>
    <name evidence="3" type="ordered locus">BARCL_0475</name>
</gene>
<feature type="domain" description="Autotransporter" evidence="2">
    <location>
        <begin position="904"/>
        <end position="1182"/>
    </location>
</feature>
<organism evidence="3 4">
    <name type="scientific">Bartonella clarridgeiae (strain CCUG 45776 / CIP 104772 / 73)</name>
    <dbReference type="NCBI Taxonomy" id="696125"/>
    <lineage>
        <taxon>Bacteria</taxon>
        <taxon>Pseudomonadati</taxon>
        <taxon>Pseudomonadota</taxon>
        <taxon>Alphaproteobacteria</taxon>
        <taxon>Hyphomicrobiales</taxon>
        <taxon>Bartonellaceae</taxon>
        <taxon>Bartonella</taxon>
    </lineage>
</organism>
<dbReference type="PANTHER" id="PTHR35037:SF3">
    <property type="entry name" value="C-TERMINAL REGION OF AIDA-LIKE PROTEIN"/>
    <property type="match status" value="1"/>
</dbReference>
<dbReference type="Gene3D" id="2.40.128.130">
    <property type="entry name" value="Autotransporter beta-domain"/>
    <property type="match status" value="1"/>
</dbReference>
<dbReference type="InterPro" id="IPR012332">
    <property type="entry name" value="Autotransporter_pectin_lyase_C"/>
</dbReference>